<dbReference type="SUPFAM" id="SSF46785">
    <property type="entry name" value="Winged helix' DNA-binding domain"/>
    <property type="match status" value="1"/>
</dbReference>
<sequence length="134" mass="14698">MRKVVAGHQVGSLEDAVLEVLWGAEEPLSGRELLDRLPGRRRAYTTVMTVLGRLVDKGLVERIPDGRSFRYRPLGDPEELTAAAIARLLSSAQDPGAVLAHLVDDLEDPGVVEQLAQALRRRRGRKASRRGGEP</sequence>
<dbReference type="InterPro" id="IPR036388">
    <property type="entry name" value="WH-like_DNA-bd_sf"/>
</dbReference>
<evidence type="ECO:0000256" key="1">
    <source>
        <dbReference type="ARBA" id="ARBA00011046"/>
    </source>
</evidence>
<evidence type="ECO:0000256" key="3">
    <source>
        <dbReference type="ARBA" id="ARBA00023125"/>
    </source>
</evidence>
<dbReference type="Proteomes" id="UP001589788">
    <property type="component" value="Unassembled WGS sequence"/>
</dbReference>
<dbReference type="Gene3D" id="1.10.10.10">
    <property type="entry name" value="Winged helix-like DNA-binding domain superfamily/Winged helix DNA-binding domain"/>
    <property type="match status" value="1"/>
</dbReference>
<comment type="similarity">
    <text evidence="1">Belongs to the BlaI transcriptional regulatory family.</text>
</comment>
<accession>A0ABV6C5F8</accession>
<keyword evidence="2" id="KW-0805">Transcription regulation</keyword>
<name>A0ABV6C5F8_9ACTN</name>
<gene>
    <name evidence="5" type="ORF">ACFFRE_05175</name>
</gene>
<comment type="caution">
    <text evidence="5">The sequence shown here is derived from an EMBL/GenBank/DDBJ whole genome shotgun (WGS) entry which is preliminary data.</text>
</comment>
<reference evidence="5 6" key="1">
    <citation type="submission" date="2024-09" db="EMBL/GenBank/DDBJ databases">
        <authorList>
            <person name="Sun Q."/>
            <person name="Mori K."/>
        </authorList>
    </citation>
    <scope>NUCLEOTIDE SEQUENCE [LARGE SCALE GENOMIC DNA]</scope>
    <source>
        <strain evidence="5 6">JCM 15389</strain>
    </source>
</reference>
<evidence type="ECO:0000256" key="2">
    <source>
        <dbReference type="ARBA" id="ARBA00023015"/>
    </source>
</evidence>
<evidence type="ECO:0000313" key="5">
    <source>
        <dbReference type="EMBL" id="MFC0081539.1"/>
    </source>
</evidence>
<dbReference type="Pfam" id="PF03965">
    <property type="entry name" value="Penicillinase_R"/>
    <property type="match status" value="1"/>
</dbReference>
<evidence type="ECO:0000256" key="4">
    <source>
        <dbReference type="ARBA" id="ARBA00023163"/>
    </source>
</evidence>
<keyword evidence="4" id="KW-0804">Transcription</keyword>
<dbReference type="InterPro" id="IPR036390">
    <property type="entry name" value="WH_DNA-bd_sf"/>
</dbReference>
<protein>
    <submittedName>
        <fullName evidence="5">BlaI/MecI/CopY family transcriptional regulator</fullName>
    </submittedName>
</protein>
<keyword evidence="3" id="KW-0238">DNA-binding</keyword>
<organism evidence="5 6">
    <name type="scientific">Aciditerrimonas ferrireducens</name>
    <dbReference type="NCBI Taxonomy" id="667306"/>
    <lineage>
        <taxon>Bacteria</taxon>
        <taxon>Bacillati</taxon>
        <taxon>Actinomycetota</taxon>
        <taxon>Acidimicrobiia</taxon>
        <taxon>Acidimicrobiales</taxon>
        <taxon>Acidimicrobiaceae</taxon>
        <taxon>Aciditerrimonas</taxon>
    </lineage>
</organism>
<dbReference type="RefSeq" id="WP_377788810.1">
    <property type="nucleotide sequence ID" value="NZ_JBHLYQ010000036.1"/>
</dbReference>
<proteinExistence type="inferred from homology"/>
<dbReference type="InterPro" id="IPR005650">
    <property type="entry name" value="BlaI_family"/>
</dbReference>
<keyword evidence="6" id="KW-1185">Reference proteome</keyword>
<evidence type="ECO:0000313" key="6">
    <source>
        <dbReference type="Proteomes" id="UP001589788"/>
    </source>
</evidence>
<dbReference type="EMBL" id="JBHLYQ010000036">
    <property type="protein sequence ID" value="MFC0081539.1"/>
    <property type="molecule type" value="Genomic_DNA"/>
</dbReference>